<dbReference type="Proteomes" id="UP000005297">
    <property type="component" value="Unassembled WGS sequence"/>
</dbReference>
<feature type="chain" id="PRO_5004171307" evidence="4">
    <location>
        <begin position="24"/>
        <end position="264"/>
    </location>
</feature>
<dbReference type="InterPro" id="IPR019734">
    <property type="entry name" value="TPR_rpt"/>
</dbReference>
<evidence type="ECO:0000313" key="5">
    <source>
        <dbReference type="EMBL" id="EAU54769.1"/>
    </source>
</evidence>
<protein>
    <submittedName>
        <fullName evidence="5">TPR repeat</fullName>
    </submittedName>
</protein>
<sequence length="264" mass="29678">MRTALYAVALLVALYATPSPSLAKTPFEEAAQLIEAGQIPEARRALAEVLRIHPKHVEARYNLAVLLQQIGQKKEAAKLYEENLAIAWHLPSVINLTAILRQEGNTVQAKRWLKKATGKLRYEAAPWYLLASIAEAEGHMHDAEKNYRKAVTTDPLNGFAHLRLAGFQSRRQIDDKGIKEVDRAIDLLPDCAPCWRESGDILFAAGKLQAALKSYQHSLAIRPDAKTRQQLIHLLNSLGEHKRATRMQQALDTWKKYQHADSNL</sequence>
<dbReference type="InterPro" id="IPR051012">
    <property type="entry name" value="CellSynth/LPSAsmb/PSIAsmb"/>
</dbReference>
<keyword evidence="6" id="KW-1185">Reference proteome</keyword>
<proteinExistence type="predicted"/>
<dbReference type="Pfam" id="PF14559">
    <property type="entry name" value="TPR_19"/>
    <property type="match status" value="1"/>
</dbReference>
<dbReference type="PROSITE" id="PS50005">
    <property type="entry name" value="TPR"/>
    <property type="match status" value="2"/>
</dbReference>
<feature type="repeat" description="TPR" evidence="3">
    <location>
        <begin position="124"/>
        <end position="157"/>
    </location>
</feature>
<dbReference type="InParanoid" id="Q0EZD5"/>
<evidence type="ECO:0000256" key="1">
    <source>
        <dbReference type="ARBA" id="ARBA00022737"/>
    </source>
</evidence>
<name>Q0EZD5_9PROT</name>
<dbReference type="STRING" id="314344.AL013_11535"/>
<dbReference type="HOGENOM" id="CLU_1052933_0_0_0"/>
<dbReference type="InterPro" id="IPR011990">
    <property type="entry name" value="TPR-like_helical_dom_sf"/>
</dbReference>
<dbReference type="AlphaFoldDB" id="Q0EZD5"/>
<dbReference type="Pfam" id="PF13181">
    <property type="entry name" value="TPR_8"/>
    <property type="match status" value="1"/>
</dbReference>
<reference evidence="5 6" key="1">
    <citation type="submission" date="2006-09" db="EMBL/GenBank/DDBJ databases">
        <authorList>
            <person name="Emerson D."/>
            <person name="Ferriera S."/>
            <person name="Johnson J."/>
            <person name="Kravitz S."/>
            <person name="Halpern A."/>
            <person name="Remington K."/>
            <person name="Beeson K."/>
            <person name="Tran B."/>
            <person name="Rogers Y.-H."/>
            <person name="Friedman R."/>
            <person name="Venter J.C."/>
        </authorList>
    </citation>
    <scope>NUCLEOTIDE SEQUENCE [LARGE SCALE GENOMIC DNA]</scope>
    <source>
        <strain evidence="5 6">PV-1</strain>
    </source>
</reference>
<dbReference type="EMBL" id="AATS01000006">
    <property type="protein sequence ID" value="EAU54769.1"/>
    <property type="molecule type" value="Genomic_DNA"/>
</dbReference>
<comment type="caution">
    <text evidence="5">The sequence shown here is derived from an EMBL/GenBank/DDBJ whole genome shotgun (WGS) entry which is preliminary data.</text>
</comment>
<feature type="signal peptide" evidence="4">
    <location>
        <begin position="1"/>
        <end position="23"/>
    </location>
</feature>
<dbReference type="PANTHER" id="PTHR45586:SF1">
    <property type="entry name" value="LIPOPOLYSACCHARIDE ASSEMBLY PROTEIN B"/>
    <property type="match status" value="1"/>
</dbReference>
<keyword evidence="1" id="KW-0677">Repeat</keyword>
<feature type="repeat" description="TPR" evidence="3">
    <location>
        <begin position="192"/>
        <end position="225"/>
    </location>
</feature>
<keyword evidence="4" id="KW-0732">Signal</keyword>
<dbReference type="PANTHER" id="PTHR45586">
    <property type="entry name" value="TPR REPEAT-CONTAINING PROTEIN PA4667"/>
    <property type="match status" value="1"/>
</dbReference>
<evidence type="ECO:0000256" key="3">
    <source>
        <dbReference type="PROSITE-ProRule" id="PRU00339"/>
    </source>
</evidence>
<dbReference type="OrthoDB" id="5293477at2"/>
<evidence type="ECO:0000313" key="6">
    <source>
        <dbReference type="Proteomes" id="UP000005297"/>
    </source>
</evidence>
<evidence type="ECO:0000256" key="4">
    <source>
        <dbReference type="SAM" id="SignalP"/>
    </source>
</evidence>
<evidence type="ECO:0000256" key="2">
    <source>
        <dbReference type="ARBA" id="ARBA00022803"/>
    </source>
</evidence>
<organism evidence="5 6">
    <name type="scientific">Mariprofundus ferrooxydans PV-1</name>
    <dbReference type="NCBI Taxonomy" id="314345"/>
    <lineage>
        <taxon>Bacteria</taxon>
        <taxon>Pseudomonadati</taxon>
        <taxon>Pseudomonadota</taxon>
        <taxon>Candidatius Mariprofundia</taxon>
        <taxon>Mariprofundales</taxon>
        <taxon>Mariprofundaceae</taxon>
        <taxon>Mariprofundus</taxon>
    </lineage>
</organism>
<dbReference type="SMART" id="SM00028">
    <property type="entry name" value="TPR"/>
    <property type="match status" value="4"/>
</dbReference>
<dbReference type="eggNOG" id="COG0457">
    <property type="taxonomic scope" value="Bacteria"/>
</dbReference>
<dbReference type="RefSeq" id="WP_009850379.1">
    <property type="nucleotide sequence ID" value="NZ_DS022294.1"/>
</dbReference>
<dbReference type="SUPFAM" id="SSF48452">
    <property type="entry name" value="TPR-like"/>
    <property type="match status" value="1"/>
</dbReference>
<accession>Q0EZD5</accession>
<dbReference type="Pfam" id="PF13432">
    <property type="entry name" value="TPR_16"/>
    <property type="match status" value="1"/>
</dbReference>
<gene>
    <name evidence="5" type="ORF">SPV1_14334</name>
</gene>
<keyword evidence="2 3" id="KW-0802">TPR repeat</keyword>
<dbReference type="Gene3D" id="1.25.40.10">
    <property type="entry name" value="Tetratricopeptide repeat domain"/>
    <property type="match status" value="2"/>
</dbReference>